<dbReference type="GO" id="GO:0003700">
    <property type="term" value="F:DNA-binding transcription factor activity"/>
    <property type="evidence" value="ECO:0007669"/>
    <property type="project" value="TreeGrafter"/>
</dbReference>
<dbReference type="STRING" id="1120918.SAMN05216249_107118"/>
<proteinExistence type="predicted"/>
<dbReference type="Proteomes" id="UP000198838">
    <property type="component" value="Unassembled WGS sequence"/>
</dbReference>
<dbReference type="NCBIfam" id="TIGR00738">
    <property type="entry name" value="rrf2_super"/>
    <property type="match status" value="1"/>
</dbReference>
<protein>
    <submittedName>
        <fullName evidence="2">Rrf2 family protein</fullName>
    </submittedName>
</protein>
<sequence length="145" mass="16346">MKISTKGRYALRMMLDMTMHSNGSPVRIKDIAARQGISEKYLEQIVSILNKSGYVRSVRGPQGGYLLTKKPEEYTTGMILRLTEGSLAPVMCLEFDDSNCCDKEDDCVTIMLWKKLNDAINDVVDNVTLADLVEWEMAKNGNYNI</sequence>
<dbReference type="InterPro" id="IPR036388">
    <property type="entry name" value="WH-like_DNA-bd_sf"/>
</dbReference>
<dbReference type="InterPro" id="IPR030489">
    <property type="entry name" value="TR_Rrf2-type_CS"/>
</dbReference>
<organism evidence="2 3">
    <name type="scientific">Acetitomaculum ruminis DSM 5522</name>
    <dbReference type="NCBI Taxonomy" id="1120918"/>
    <lineage>
        <taxon>Bacteria</taxon>
        <taxon>Bacillati</taxon>
        <taxon>Bacillota</taxon>
        <taxon>Clostridia</taxon>
        <taxon>Lachnospirales</taxon>
        <taxon>Lachnospiraceae</taxon>
        <taxon>Acetitomaculum</taxon>
    </lineage>
</organism>
<dbReference type="InterPro" id="IPR000944">
    <property type="entry name" value="Tscrpt_reg_Rrf2"/>
</dbReference>
<dbReference type="RefSeq" id="WP_092871842.1">
    <property type="nucleotide sequence ID" value="NZ_FOJY01000007.1"/>
</dbReference>
<dbReference type="PANTHER" id="PTHR33221:SF5">
    <property type="entry name" value="HTH-TYPE TRANSCRIPTIONAL REGULATOR ISCR"/>
    <property type="match status" value="1"/>
</dbReference>
<dbReference type="GO" id="GO:0005829">
    <property type="term" value="C:cytosol"/>
    <property type="evidence" value="ECO:0007669"/>
    <property type="project" value="TreeGrafter"/>
</dbReference>
<name>A0A1I0XS40_9FIRM</name>
<dbReference type="PROSITE" id="PS51197">
    <property type="entry name" value="HTH_RRF2_2"/>
    <property type="match status" value="1"/>
</dbReference>
<evidence type="ECO:0000313" key="3">
    <source>
        <dbReference type="Proteomes" id="UP000198838"/>
    </source>
</evidence>
<dbReference type="Pfam" id="PF02082">
    <property type="entry name" value="Rrf2"/>
    <property type="match status" value="1"/>
</dbReference>
<dbReference type="InterPro" id="IPR036390">
    <property type="entry name" value="WH_DNA-bd_sf"/>
</dbReference>
<reference evidence="2 3" key="1">
    <citation type="submission" date="2016-10" db="EMBL/GenBank/DDBJ databases">
        <authorList>
            <person name="de Groot N.N."/>
        </authorList>
    </citation>
    <scope>NUCLEOTIDE SEQUENCE [LARGE SCALE GENOMIC DNA]</scope>
    <source>
        <strain evidence="2 3">DSM 5522</strain>
    </source>
</reference>
<accession>A0A1I0XS40</accession>
<dbReference type="GO" id="GO:0003677">
    <property type="term" value="F:DNA binding"/>
    <property type="evidence" value="ECO:0007669"/>
    <property type="project" value="UniProtKB-KW"/>
</dbReference>
<keyword evidence="3" id="KW-1185">Reference proteome</keyword>
<dbReference type="OrthoDB" id="9808360at2"/>
<evidence type="ECO:0000256" key="1">
    <source>
        <dbReference type="ARBA" id="ARBA00023125"/>
    </source>
</evidence>
<dbReference type="PROSITE" id="PS01332">
    <property type="entry name" value="HTH_RRF2_1"/>
    <property type="match status" value="1"/>
</dbReference>
<gene>
    <name evidence="2" type="ORF">SAMN05216249_107118</name>
</gene>
<dbReference type="EMBL" id="FOJY01000007">
    <property type="protein sequence ID" value="SFB03821.1"/>
    <property type="molecule type" value="Genomic_DNA"/>
</dbReference>
<keyword evidence="1" id="KW-0238">DNA-binding</keyword>
<evidence type="ECO:0000313" key="2">
    <source>
        <dbReference type="EMBL" id="SFB03821.1"/>
    </source>
</evidence>
<dbReference type="Gene3D" id="1.10.10.10">
    <property type="entry name" value="Winged helix-like DNA-binding domain superfamily/Winged helix DNA-binding domain"/>
    <property type="match status" value="1"/>
</dbReference>
<dbReference type="PANTHER" id="PTHR33221">
    <property type="entry name" value="WINGED HELIX-TURN-HELIX TRANSCRIPTIONAL REGULATOR, RRF2 FAMILY"/>
    <property type="match status" value="1"/>
</dbReference>
<dbReference type="SUPFAM" id="SSF46785">
    <property type="entry name" value="Winged helix' DNA-binding domain"/>
    <property type="match status" value="1"/>
</dbReference>
<dbReference type="AlphaFoldDB" id="A0A1I0XS40"/>